<keyword evidence="1" id="KW-0472">Membrane</keyword>
<protein>
    <submittedName>
        <fullName evidence="2">Uncharacterized protein</fullName>
    </submittedName>
</protein>
<proteinExistence type="predicted"/>
<keyword evidence="3" id="KW-1185">Reference proteome</keyword>
<sequence>MPQAKRLVYIIEAVNLNLICSLAVLIGNQFVIDNTVRASNLIDCGVLAAGWRPSERPLLIRLNGSRTLLYARAFYVLATACAELLLPRI</sequence>
<dbReference type="EMBL" id="JAOYFB010000037">
    <property type="protein sequence ID" value="KAK4023022.1"/>
    <property type="molecule type" value="Genomic_DNA"/>
</dbReference>
<reference evidence="2 3" key="1">
    <citation type="journal article" date="2023" name="Nucleic Acids Res.">
        <title>The hologenome of Daphnia magna reveals possible DNA methylation and microbiome-mediated evolution of the host genome.</title>
        <authorList>
            <person name="Chaturvedi A."/>
            <person name="Li X."/>
            <person name="Dhandapani V."/>
            <person name="Marshall H."/>
            <person name="Kissane S."/>
            <person name="Cuenca-Cambronero M."/>
            <person name="Asole G."/>
            <person name="Calvet F."/>
            <person name="Ruiz-Romero M."/>
            <person name="Marangio P."/>
            <person name="Guigo R."/>
            <person name="Rago D."/>
            <person name="Mirbahai L."/>
            <person name="Eastwood N."/>
            <person name="Colbourne J.K."/>
            <person name="Zhou J."/>
            <person name="Mallon E."/>
            <person name="Orsini L."/>
        </authorList>
    </citation>
    <scope>NUCLEOTIDE SEQUENCE [LARGE SCALE GENOMIC DNA]</scope>
    <source>
        <strain evidence="2">LRV0_1</strain>
    </source>
</reference>
<keyword evidence="1" id="KW-0812">Transmembrane</keyword>
<feature type="transmembrane region" description="Helical" evidence="1">
    <location>
        <begin position="67"/>
        <end position="86"/>
    </location>
</feature>
<organism evidence="2 3">
    <name type="scientific">Daphnia magna</name>
    <dbReference type="NCBI Taxonomy" id="35525"/>
    <lineage>
        <taxon>Eukaryota</taxon>
        <taxon>Metazoa</taxon>
        <taxon>Ecdysozoa</taxon>
        <taxon>Arthropoda</taxon>
        <taxon>Crustacea</taxon>
        <taxon>Branchiopoda</taxon>
        <taxon>Diplostraca</taxon>
        <taxon>Cladocera</taxon>
        <taxon>Anomopoda</taxon>
        <taxon>Daphniidae</taxon>
        <taxon>Daphnia</taxon>
    </lineage>
</organism>
<evidence type="ECO:0000313" key="2">
    <source>
        <dbReference type="EMBL" id="KAK4023022.1"/>
    </source>
</evidence>
<comment type="caution">
    <text evidence="2">The sequence shown here is derived from an EMBL/GenBank/DDBJ whole genome shotgun (WGS) entry which is preliminary data.</text>
</comment>
<gene>
    <name evidence="2" type="ORF">OUZ56_008460</name>
</gene>
<evidence type="ECO:0000313" key="3">
    <source>
        <dbReference type="Proteomes" id="UP001234178"/>
    </source>
</evidence>
<evidence type="ECO:0000256" key="1">
    <source>
        <dbReference type="SAM" id="Phobius"/>
    </source>
</evidence>
<accession>A0ABR0AD21</accession>
<feature type="transmembrane region" description="Helical" evidence="1">
    <location>
        <begin position="7"/>
        <end position="27"/>
    </location>
</feature>
<dbReference type="Proteomes" id="UP001234178">
    <property type="component" value="Unassembled WGS sequence"/>
</dbReference>
<keyword evidence="1" id="KW-1133">Transmembrane helix</keyword>
<name>A0ABR0AD21_9CRUS</name>